<evidence type="ECO:0000313" key="17">
    <source>
        <dbReference type="EMBL" id="RHA08993.1"/>
    </source>
</evidence>
<keyword evidence="5" id="KW-0732">Signal</keyword>
<dbReference type="NCBIfam" id="TIGR01376">
    <property type="entry name" value="POMP_repeat"/>
    <property type="match status" value="1"/>
</dbReference>
<protein>
    <submittedName>
        <fullName evidence="11">Uncharacterized protein</fullName>
    </submittedName>
</protein>
<proteinExistence type="predicted"/>
<dbReference type="EMBL" id="QSAZ01000036">
    <property type="protein sequence ID" value="RGW83778.1"/>
    <property type="molecule type" value="Genomic_DNA"/>
</dbReference>
<dbReference type="Proteomes" id="UP000286581">
    <property type="component" value="Unassembled WGS sequence"/>
</dbReference>
<evidence type="ECO:0000313" key="34">
    <source>
        <dbReference type="Proteomes" id="UP000479563"/>
    </source>
</evidence>
<reference evidence="20 32" key="3">
    <citation type="submission" date="2019-08" db="EMBL/GenBank/DDBJ databases">
        <authorList>
            <person name="Duncan S."/>
            <person name="Walker A."/>
        </authorList>
    </citation>
    <scope>NUCLEOTIDE SEQUENCE [LARGE SCALE GENOMIC DNA]</scope>
    <source>
        <strain evidence="20 32">T3WBe13</strain>
    </source>
</reference>
<comment type="caution">
    <text evidence="11">The sequence shown here is derived from an EMBL/GenBank/DDBJ whole genome shotgun (WGS) entry which is preliminary data.</text>
</comment>
<gene>
    <name evidence="19" type="ORF">DW172_17215</name>
    <name evidence="18" type="ORF">DW848_04485</name>
    <name evidence="17" type="ORF">DW948_14775</name>
    <name evidence="16" type="ORF">DW967_12750</name>
    <name evidence="15" type="ORF">DW975_11275</name>
    <name evidence="14" type="ORF">DW975_16640</name>
    <name evidence="13" type="ORF">DWV45_16285</name>
    <name evidence="12" type="ORF">DWV78_16935</name>
    <name evidence="11" type="ORF">DWX06_08605</name>
    <name evidence="10" type="ORF">DXD95_14095</name>
    <name evidence="22" type="ORF">FYL31_10065</name>
    <name evidence="21" type="ORF">FYL31_14935</name>
    <name evidence="20" type="ORF">FYL31_15090</name>
    <name evidence="8" type="ORF">GKE07_16560</name>
    <name evidence="9" type="ORF">GKE44_14070</name>
</gene>
<keyword evidence="4" id="KW-0964">Secreted</keyword>
<dbReference type="EMBL" id="QSAE01000158">
    <property type="protein sequence ID" value="RGW31437.1"/>
    <property type="molecule type" value="Genomic_DNA"/>
</dbReference>
<evidence type="ECO:0000256" key="2">
    <source>
        <dbReference type="ARBA" id="ARBA00004442"/>
    </source>
</evidence>
<dbReference type="EMBL" id="QSEN01000022">
    <property type="protein sequence ID" value="RGZ74457.1"/>
    <property type="molecule type" value="Genomic_DNA"/>
</dbReference>
<dbReference type="InterPro" id="IPR003368">
    <property type="entry name" value="POMP_repeat"/>
</dbReference>
<evidence type="ECO:0000313" key="22">
    <source>
        <dbReference type="EMBL" id="TYL58585.1"/>
    </source>
</evidence>
<evidence type="ECO:0000313" key="32">
    <source>
        <dbReference type="Proteomes" id="UP000324327"/>
    </source>
</evidence>
<evidence type="ECO:0000313" key="30">
    <source>
        <dbReference type="Proteomes" id="UP000286341"/>
    </source>
</evidence>
<evidence type="ECO:0000313" key="20">
    <source>
        <dbReference type="EMBL" id="TYL56305.1"/>
    </source>
</evidence>
<dbReference type="Proteomes" id="UP000465607">
    <property type="component" value="Unassembled WGS sequence"/>
</dbReference>
<evidence type="ECO:0000313" key="14">
    <source>
        <dbReference type="EMBL" id="RGZ70933.1"/>
    </source>
</evidence>
<dbReference type="GO" id="GO:0009279">
    <property type="term" value="C:cell outer membrane"/>
    <property type="evidence" value="ECO:0007669"/>
    <property type="project" value="UniProtKB-SubCell"/>
</dbReference>
<dbReference type="EMBL" id="VSTF01000034">
    <property type="protein sequence ID" value="TYL56442.1"/>
    <property type="molecule type" value="Genomic_DNA"/>
</dbReference>
<dbReference type="EMBL" id="QSOB01000048">
    <property type="protein sequence ID" value="RGI65420.1"/>
    <property type="molecule type" value="Genomic_DNA"/>
</dbReference>
<evidence type="ECO:0000313" key="23">
    <source>
        <dbReference type="Proteomes" id="UP000260642"/>
    </source>
</evidence>
<dbReference type="EMBL" id="WKQV01000062">
    <property type="protein sequence ID" value="MSD28209.1"/>
    <property type="molecule type" value="Genomic_DNA"/>
</dbReference>
<evidence type="ECO:0000313" key="10">
    <source>
        <dbReference type="EMBL" id="RGI65420.1"/>
    </source>
</evidence>
<sequence>MLNSTTTFGGGIYSRTVKVYSFI</sequence>
<reference evidence="20 32" key="4">
    <citation type="submission" date="2019-09" db="EMBL/GenBank/DDBJ databases">
        <title>Strain-level analysis of Eubacterium rectale using genomes from metagenomes.</title>
        <authorList>
            <person name="Karcher N."/>
            <person name="Segata N."/>
        </authorList>
    </citation>
    <scope>NUCLEOTIDE SEQUENCE [LARGE SCALE GENOMIC DNA]</scope>
    <source>
        <strain evidence="20 32">T3WBe13</strain>
    </source>
</reference>
<keyword evidence="6" id="KW-0472">Membrane</keyword>
<evidence type="ECO:0000313" key="25">
    <source>
        <dbReference type="Proteomes" id="UP000283683"/>
    </source>
</evidence>
<evidence type="ECO:0000313" key="11">
    <source>
        <dbReference type="EMBL" id="RGT81034.1"/>
    </source>
</evidence>
<evidence type="ECO:0000313" key="9">
    <source>
        <dbReference type="EMBL" id="MSD28209.1"/>
    </source>
</evidence>
<dbReference type="Proteomes" id="UP000286341">
    <property type="component" value="Unassembled WGS sequence"/>
</dbReference>
<evidence type="ECO:0000313" key="13">
    <source>
        <dbReference type="EMBL" id="RGW83778.1"/>
    </source>
</evidence>
<evidence type="ECO:0000256" key="4">
    <source>
        <dbReference type="ARBA" id="ARBA00022525"/>
    </source>
</evidence>
<dbReference type="Proteomes" id="UP000284296">
    <property type="component" value="Unassembled WGS sequence"/>
</dbReference>
<dbReference type="GO" id="GO:0005576">
    <property type="term" value="C:extracellular region"/>
    <property type="evidence" value="ECO:0007669"/>
    <property type="project" value="UniProtKB-SubCell"/>
</dbReference>
<dbReference type="EMBL" id="QSEN01000091">
    <property type="protein sequence ID" value="RGZ70933.1"/>
    <property type="molecule type" value="Genomic_DNA"/>
</dbReference>
<dbReference type="Proteomes" id="UP000260642">
    <property type="component" value="Unassembled WGS sequence"/>
</dbReference>
<dbReference type="EMBL" id="QRXG01000013">
    <property type="protein sequence ID" value="RGT81034.1"/>
    <property type="molecule type" value="Genomic_DNA"/>
</dbReference>
<evidence type="ECO:0000313" key="12">
    <source>
        <dbReference type="EMBL" id="RGW31437.1"/>
    </source>
</evidence>
<dbReference type="EMBL" id="QSFB01000034">
    <property type="protein sequence ID" value="RHA08993.1"/>
    <property type="molecule type" value="Genomic_DNA"/>
</dbReference>
<reference evidence="23 24" key="1">
    <citation type="submission" date="2018-08" db="EMBL/GenBank/DDBJ databases">
        <title>A genome reference for cultivated species of the human gut microbiota.</title>
        <authorList>
            <person name="Zou Y."/>
            <person name="Xue W."/>
            <person name="Luo G."/>
        </authorList>
    </citation>
    <scope>NUCLEOTIDE SEQUENCE [LARGE SCALE GENOMIC DNA]</scope>
    <source>
        <strain evidence="13 25">AF06-19</strain>
        <strain evidence="12 31">AF12-8</strain>
        <strain evidence="11 27">AF18-16LB</strain>
        <strain evidence="19 28">AM16-11</strain>
        <strain evidence="18 29">AM36-3AA</strain>
        <strain evidence="17 30">AM44-1AT</strain>
        <strain evidence="16 26">AM47-6BH</strain>
        <strain evidence="14 24">AM48-7</strain>
        <strain evidence="10 23">TM10-3</strain>
    </source>
</reference>
<reference evidence="33 34" key="2">
    <citation type="journal article" date="2019" name="Nat. Med.">
        <title>A library of human gut bacterial isolates paired with longitudinal multiomics data enables mechanistic microbiome research.</title>
        <authorList>
            <person name="Poyet M."/>
            <person name="Groussin M."/>
            <person name="Gibbons S.M."/>
            <person name="Avila-Pacheco J."/>
            <person name="Jiang X."/>
            <person name="Kearney S.M."/>
            <person name="Perrotta A.R."/>
            <person name="Berdy B."/>
            <person name="Zhao S."/>
            <person name="Lieberman T.D."/>
            <person name="Swanson P.K."/>
            <person name="Smith M."/>
            <person name="Roesemann S."/>
            <person name="Alexander J.E."/>
            <person name="Rich S.A."/>
            <person name="Livny J."/>
            <person name="Vlamakis H."/>
            <person name="Clish C."/>
            <person name="Bullock K."/>
            <person name="Deik A."/>
            <person name="Scott J."/>
            <person name="Pierce K.A."/>
            <person name="Xavier R.J."/>
            <person name="Alm E.J."/>
        </authorList>
    </citation>
    <scope>NUCLEOTIDE SEQUENCE [LARGE SCALE GENOMIC DNA]</scope>
    <source>
        <strain evidence="8 34">BIOML-A11</strain>
        <strain evidence="9 33">BIOML-A5</strain>
    </source>
</reference>
<evidence type="ECO:0000313" key="16">
    <source>
        <dbReference type="EMBL" id="RGZ89763.1"/>
    </source>
</evidence>
<dbReference type="Proteomes" id="UP000479563">
    <property type="component" value="Unassembled WGS sequence"/>
</dbReference>
<evidence type="ECO:0000313" key="21">
    <source>
        <dbReference type="EMBL" id="TYL56442.1"/>
    </source>
</evidence>
<dbReference type="Proteomes" id="UP000285865">
    <property type="component" value="Unassembled WGS sequence"/>
</dbReference>
<dbReference type="AlphaFoldDB" id="A0A395ZCK5"/>
<evidence type="ECO:0000313" key="33">
    <source>
        <dbReference type="Proteomes" id="UP000465607"/>
    </source>
</evidence>
<evidence type="ECO:0000313" key="8">
    <source>
        <dbReference type="EMBL" id="MSC61738.1"/>
    </source>
</evidence>
<evidence type="ECO:0000313" key="27">
    <source>
        <dbReference type="Proteomes" id="UP000284296"/>
    </source>
</evidence>
<comment type="subcellular location">
    <subcellularLocation>
        <location evidence="1">Cell envelope</location>
    </subcellularLocation>
    <subcellularLocation>
        <location evidence="2">Cell outer membrane</location>
    </subcellularLocation>
    <subcellularLocation>
        <location evidence="3">Secreted</location>
    </subcellularLocation>
</comment>
<evidence type="ECO:0000313" key="24">
    <source>
        <dbReference type="Proteomes" id="UP000283431"/>
    </source>
</evidence>
<dbReference type="Proteomes" id="UP000283683">
    <property type="component" value="Unassembled WGS sequence"/>
</dbReference>
<dbReference type="EMBL" id="WKQP01000073">
    <property type="protein sequence ID" value="MSC61738.1"/>
    <property type="molecule type" value="Genomic_DNA"/>
</dbReference>
<dbReference type="EMBL" id="QSHU01000004">
    <property type="protein sequence ID" value="RHC40537.1"/>
    <property type="molecule type" value="Genomic_DNA"/>
</dbReference>
<evidence type="ECO:0000313" key="15">
    <source>
        <dbReference type="EMBL" id="RGZ74457.1"/>
    </source>
</evidence>
<dbReference type="EMBL" id="QRKN01000052">
    <property type="protein sequence ID" value="RHI15277.1"/>
    <property type="molecule type" value="Genomic_DNA"/>
</dbReference>
<evidence type="ECO:0000256" key="1">
    <source>
        <dbReference type="ARBA" id="ARBA00004196"/>
    </source>
</evidence>
<evidence type="ECO:0000313" key="31">
    <source>
        <dbReference type="Proteomes" id="UP000286581"/>
    </source>
</evidence>
<dbReference type="EMBL" id="VSTF01000011">
    <property type="protein sequence ID" value="TYL58585.1"/>
    <property type="molecule type" value="Genomic_DNA"/>
</dbReference>
<evidence type="ECO:0000313" key="26">
    <source>
        <dbReference type="Proteomes" id="UP000283721"/>
    </source>
</evidence>
<dbReference type="Proteomes" id="UP000286104">
    <property type="component" value="Unassembled WGS sequence"/>
</dbReference>
<name>A0A395ZCK5_9FIRM</name>
<evidence type="ECO:0000313" key="19">
    <source>
        <dbReference type="EMBL" id="RHI15277.1"/>
    </source>
</evidence>
<keyword evidence="7" id="KW-0998">Cell outer membrane</keyword>
<evidence type="ECO:0000313" key="18">
    <source>
        <dbReference type="EMBL" id="RHC40537.1"/>
    </source>
</evidence>
<dbReference type="EMBL" id="QSES01000027">
    <property type="protein sequence ID" value="RGZ89763.1"/>
    <property type="molecule type" value="Genomic_DNA"/>
</dbReference>
<evidence type="ECO:0000313" key="28">
    <source>
        <dbReference type="Proteomes" id="UP000285865"/>
    </source>
</evidence>
<evidence type="ECO:0000256" key="3">
    <source>
        <dbReference type="ARBA" id="ARBA00004613"/>
    </source>
</evidence>
<evidence type="ECO:0000256" key="6">
    <source>
        <dbReference type="ARBA" id="ARBA00023136"/>
    </source>
</evidence>
<dbReference type="Proteomes" id="UP000283721">
    <property type="component" value="Unassembled WGS sequence"/>
</dbReference>
<accession>A0A395ZCK5</accession>
<evidence type="ECO:0000313" key="29">
    <source>
        <dbReference type="Proteomes" id="UP000286104"/>
    </source>
</evidence>
<evidence type="ECO:0000256" key="7">
    <source>
        <dbReference type="ARBA" id="ARBA00023237"/>
    </source>
</evidence>
<evidence type="ECO:0000256" key="5">
    <source>
        <dbReference type="ARBA" id="ARBA00022729"/>
    </source>
</evidence>
<dbReference type="Proteomes" id="UP000324327">
    <property type="component" value="Unassembled WGS sequence"/>
</dbReference>
<dbReference type="EMBL" id="VSTF01000043">
    <property type="protein sequence ID" value="TYL56305.1"/>
    <property type="molecule type" value="Genomic_DNA"/>
</dbReference>
<dbReference type="Proteomes" id="UP000283431">
    <property type="component" value="Unassembled WGS sequence"/>
</dbReference>
<organism evidence="11 27">
    <name type="scientific">Agathobacter rectalis</name>
    <dbReference type="NCBI Taxonomy" id="39491"/>
    <lineage>
        <taxon>Bacteria</taxon>
        <taxon>Bacillati</taxon>
        <taxon>Bacillota</taxon>
        <taxon>Clostridia</taxon>
        <taxon>Lachnospirales</taxon>
        <taxon>Lachnospiraceae</taxon>
        <taxon>Agathobacter</taxon>
    </lineage>
</organism>